<name>A0A078GH14_BRANA</name>
<accession>A0A078GH14</accession>
<evidence type="ECO:0000313" key="1">
    <source>
        <dbReference type="EMBL" id="CDY24467.1"/>
    </source>
</evidence>
<organism evidence="1 2">
    <name type="scientific">Brassica napus</name>
    <name type="common">Rape</name>
    <dbReference type="NCBI Taxonomy" id="3708"/>
    <lineage>
        <taxon>Eukaryota</taxon>
        <taxon>Viridiplantae</taxon>
        <taxon>Streptophyta</taxon>
        <taxon>Embryophyta</taxon>
        <taxon>Tracheophyta</taxon>
        <taxon>Spermatophyta</taxon>
        <taxon>Magnoliopsida</taxon>
        <taxon>eudicotyledons</taxon>
        <taxon>Gunneridae</taxon>
        <taxon>Pentapetalae</taxon>
        <taxon>rosids</taxon>
        <taxon>malvids</taxon>
        <taxon>Brassicales</taxon>
        <taxon>Brassicaceae</taxon>
        <taxon>Brassiceae</taxon>
        <taxon>Brassica</taxon>
    </lineage>
</organism>
<protein>
    <submittedName>
        <fullName evidence="1">BnaC05g34870D protein</fullName>
    </submittedName>
</protein>
<reference evidence="1 2" key="1">
    <citation type="journal article" date="2014" name="Science">
        <title>Plant genetics. Early allopolyploid evolution in the post-Neolithic Brassica napus oilseed genome.</title>
        <authorList>
            <person name="Chalhoub B."/>
            <person name="Denoeud F."/>
            <person name="Liu S."/>
            <person name="Parkin I.A."/>
            <person name="Tang H."/>
            <person name="Wang X."/>
            <person name="Chiquet J."/>
            <person name="Belcram H."/>
            <person name="Tong C."/>
            <person name="Samans B."/>
            <person name="Correa M."/>
            <person name="Da Silva C."/>
            <person name="Just J."/>
            <person name="Falentin C."/>
            <person name="Koh C.S."/>
            <person name="Le Clainche I."/>
            <person name="Bernard M."/>
            <person name="Bento P."/>
            <person name="Noel B."/>
            <person name="Labadie K."/>
            <person name="Alberti A."/>
            <person name="Charles M."/>
            <person name="Arnaud D."/>
            <person name="Guo H."/>
            <person name="Daviaud C."/>
            <person name="Alamery S."/>
            <person name="Jabbari K."/>
            <person name="Zhao M."/>
            <person name="Edger P.P."/>
            <person name="Chelaifa H."/>
            <person name="Tack D."/>
            <person name="Lassalle G."/>
            <person name="Mestiri I."/>
            <person name="Schnel N."/>
            <person name="Le Paslier M.C."/>
            <person name="Fan G."/>
            <person name="Renault V."/>
            <person name="Bayer P.E."/>
            <person name="Golicz A.A."/>
            <person name="Manoli S."/>
            <person name="Lee T.H."/>
            <person name="Thi V.H."/>
            <person name="Chalabi S."/>
            <person name="Hu Q."/>
            <person name="Fan C."/>
            <person name="Tollenaere R."/>
            <person name="Lu Y."/>
            <person name="Battail C."/>
            <person name="Shen J."/>
            <person name="Sidebottom C.H."/>
            <person name="Wang X."/>
            <person name="Canaguier A."/>
            <person name="Chauveau A."/>
            <person name="Berard A."/>
            <person name="Deniot G."/>
            <person name="Guan M."/>
            <person name="Liu Z."/>
            <person name="Sun F."/>
            <person name="Lim Y.P."/>
            <person name="Lyons E."/>
            <person name="Town C.D."/>
            <person name="Bancroft I."/>
            <person name="Wang X."/>
            <person name="Meng J."/>
            <person name="Ma J."/>
            <person name="Pires J.C."/>
            <person name="King G.J."/>
            <person name="Brunel D."/>
            <person name="Delourme R."/>
            <person name="Renard M."/>
            <person name="Aury J.M."/>
            <person name="Adams K.L."/>
            <person name="Batley J."/>
            <person name="Snowdon R.J."/>
            <person name="Tost J."/>
            <person name="Edwards D."/>
            <person name="Zhou Y."/>
            <person name="Hua W."/>
            <person name="Sharpe A.G."/>
            <person name="Paterson A.H."/>
            <person name="Guan C."/>
            <person name="Wincker P."/>
        </authorList>
    </citation>
    <scope>NUCLEOTIDE SEQUENCE [LARGE SCALE GENOMIC DNA]</scope>
    <source>
        <strain evidence="2">cv. Darmor-bzh</strain>
    </source>
</reference>
<dbReference type="PANTHER" id="PTHR15319">
    <property type="entry name" value="TATA BOX-BINDING PROTEIN ASSOCIATED FACTOR RNA POLYMERASE I SUBUNIT C"/>
    <property type="match status" value="1"/>
</dbReference>
<sequence length="280" mass="31217">MTSRSWVWIKLGYVMSRGRPVLSYIGGQQFKSSLVASASWSSQLSGECLVLLENGEVFVVRALLESESLDMAGAEEFVAFAKAASSDHSFGFLLAFRSYLYLCDQRSGVPLLKWQHDVEKLCFIDVYSLSDLGDPSSLYVWELPHNLLSPAVTAVFDSINSPTSVEGVLLDKKKPVRPGVDLIGPVLPLPVLLTLHELRNGCVNLEQQELFSPDAEFAERCNQISKAAKKEKKRDDDVVGGGRSGLEVLDDRFMCKALVSQWQDRSSSYQDFLSRYHLQK</sequence>
<keyword evidence="2" id="KW-1185">Reference proteome</keyword>
<evidence type="ECO:0000313" key="2">
    <source>
        <dbReference type="Proteomes" id="UP000028999"/>
    </source>
</evidence>
<proteinExistence type="predicted"/>
<dbReference type="PANTHER" id="PTHR15319:SF1">
    <property type="entry name" value="TATA BOX-BINDING PROTEIN-ASSOCIATED FACTOR RNA POLYMERASE I SUBUNIT C"/>
    <property type="match status" value="1"/>
</dbReference>
<dbReference type="Gramene" id="CDY24467">
    <property type="protein sequence ID" value="CDY24467"/>
    <property type="gene ID" value="GSBRNA2T00026740001"/>
</dbReference>
<dbReference type="GO" id="GO:0001164">
    <property type="term" value="F:RNA polymerase I core promoter sequence-specific DNA binding"/>
    <property type="evidence" value="ECO:0000318"/>
    <property type="project" value="GO_Central"/>
</dbReference>
<dbReference type="AlphaFoldDB" id="A0A078GH14"/>
<gene>
    <name evidence="1" type="primary">BnaC05g34870D</name>
    <name evidence="1" type="ORF">GSBRNA2T00026740001</name>
</gene>
<dbReference type="STRING" id="3708.A0A078GH14"/>
<dbReference type="EMBL" id="LK032159">
    <property type="protein sequence ID" value="CDY24467.1"/>
    <property type="molecule type" value="Genomic_DNA"/>
</dbReference>
<dbReference type="InterPro" id="IPR038801">
    <property type="entry name" value="TAF1C"/>
</dbReference>
<dbReference type="PaxDb" id="3708-A0A078GH14"/>
<dbReference type="GO" id="GO:0001650">
    <property type="term" value="C:fibrillar center"/>
    <property type="evidence" value="ECO:0000318"/>
    <property type="project" value="GO_Central"/>
</dbReference>
<dbReference type="Proteomes" id="UP000028999">
    <property type="component" value="Unassembled WGS sequence"/>
</dbReference>